<proteinExistence type="predicted"/>
<name>A0A821SCR2_9BILA</name>
<dbReference type="EMBL" id="CAJNYV010005286">
    <property type="protein sequence ID" value="CAF3735072.1"/>
    <property type="molecule type" value="Genomic_DNA"/>
</dbReference>
<sequence>SQDLVLTSEDTEFFALRNPKYRPLTLCHFVIHFPVFFQNLMLSETGT</sequence>
<comment type="caution">
    <text evidence="2">The sequence shown here is derived from an EMBL/GenBank/DDBJ whole genome shotgun (WGS) entry which is preliminary data.</text>
</comment>
<reference evidence="2" key="1">
    <citation type="submission" date="2021-02" db="EMBL/GenBank/DDBJ databases">
        <authorList>
            <person name="Nowell W R."/>
        </authorList>
    </citation>
    <scope>NUCLEOTIDE SEQUENCE</scope>
</reference>
<accession>A0A821SCR2</accession>
<organism evidence="2 3">
    <name type="scientific">Rotaria socialis</name>
    <dbReference type="NCBI Taxonomy" id="392032"/>
    <lineage>
        <taxon>Eukaryota</taxon>
        <taxon>Metazoa</taxon>
        <taxon>Spiralia</taxon>
        <taxon>Gnathifera</taxon>
        <taxon>Rotifera</taxon>
        <taxon>Eurotatoria</taxon>
        <taxon>Bdelloidea</taxon>
        <taxon>Philodinida</taxon>
        <taxon>Philodinidae</taxon>
        <taxon>Rotaria</taxon>
    </lineage>
</organism>
<evidence type="ECO:0000313" key="1">
    <source>
        <dbReference type="EMBL" id="CAF3735072.1"/>
    </source>
</evidence>
<evidence type="ECO:0000313" key="3">
    <source>
        <dbReference type="Proteomes" id="UP000663838"/>
    </source>
</evidence>
<evidence type="ECO:0000313" key="2">
    <source>
        <dbReference type="EMBL" id="CAF4856381.1"/>
    </source>
</evidence>
<dbReference type="EMBL" id="CAJOBS010003445">
    <property type="protein sequence ID" value="CAF4856381.1"/>
    <property type="molecule type" value="Genomic_DNA"/>
</dbReference>
<gene>
    <name evidence="1" type="ORF">KIK155_LOCUS28802</name>
    <name evidence="2" type="ORF">TOA249_LOCUS27319</name>
</gene>
<dbReference type="Proteomes" id="UP000663865">
    <property type="component" value="Unassembled WGS sequence"/>
</dbReference>
<feature type="non-terminal residue" evidence="2">
    <location>
        <position position="1"/>
    </location>
</feature>
<dbReference type="AlphaFoldDB" id="A0A821SCR2"/>
<protein>
    <submittedName>
        <fullName evidence="2">Uncharacterized protein</fullName>
    </submittedName>
</protein>
<dbReference type="Proteomes" id="UP000663838">
    <property type="component" value="Unassembled WGS sequence"/>
</dbReference>